<dbReference type="Proteomes" id="UP000178249">
    <property type="component" value="Unassembled WGS sequence"/>
</dbReference>
<dbReference type="PANTHER" id="PTHR46429">
    <property type="entry name" value="23S RRNA (GUANOSINE-2'-O-)-METHYLTRANSFERASE RLMB"/>
    <property type="match status" value="1"/>
</dbReference>
<dbReference type="AlphaFoldDB" id="A0A1F6C3T5"/>
<dbReference type="SUPFAM" id="SSF75217">
    <property type="entry name" value="alpha/beta knot"/>
    <property type="match status" value="1"/>
</dbReference>
<dbReference type="GO" id="GO:0008173">
    <property type="term" value="F:RNA methyltransferase activity"/>
    <property type="evidence" value="ECO:0007669"/>
    <property type="project" value="InterPro"/>
</dbReference>
<dbReference type="GO" id="GO:0032259">
    <property type="term" value="P:methylation"/>
    <property type="evidence" value="ECO:0007669"/>
    <property type="project" value="UniProtKB-KW"/>
</dbReference>
<dbReference type="PANTHER" id="PTHR46429:SF1">
    <property type="entry name" value="23S RRNA (GUANOSINE-2'-O-)-METHYLTRANSFERASE RLMB"/>
    <property type="match status" value="1"/>
</dbReference>
<gene>
    <name evidence="4" type="ORF">A2841_03285</name>
</gene>
<organism evidence="4 5">
    <name type="scientific">Candidatus Kaiserbacteria bacterium RIFCSPHIGHO2_01_FULL_48_10</name>
    <dbReference type="NCBI Taxonomy" id="1798476"/>
    <lineage>
        <taxon>Bacteria</taxon>
        <taxon>Candidatus Kaiseribacteriota</taxon>
    </lineage>
</organism>
<keyword evidence="1" id="KW-0489">Methyltransferase</keyword>
<dbReference type="EMBL" id="MFKP01000030">
    <property type="protein sequence ID" value="OGG43840.1"/>
    <property type="molecule type" value="Genomic_DNA"/>
</dbReference>
<dbReference type="InterPro" id="IPR001537">
    <property type="entry name" value="SpoU_MeTrfase"/>
</dbReference>
<evidence type="ECO:0000256" key="1">
    <source>
        <dbReference type="ARBA" id="ARBA00022603"/>
    </source>
</evidence>
<dbReference type="Pfam" id="PF00588">
    <property type="entry name" value="SpoU_methylase"/>
    <property type="match status" value="1"/>
</dbReference>
<evidence type="ECO:0000313" key="5">
    <source>
        <dbReference type="Proteomes" id="UP000178249"/>
    </source>
</evidence>
<evidence type="ECO:0000259" key="3">
    <source>
        <dbReference type="Pfam" id="PF00588"/>
    </source>
</evidence>
<dbReference type="InterPro" id="IPR029026">
    <property type="entry name" value="tRNA_m1G_MTases_N"/>
</dbReference>
<dbReference type="InterPro" id="IPR004441">
    <property type="entry name" value="rRNA_MeTrfase_TrmH"/>
</dbReference>
<keyword evidence="2" id="KW-0808">Transferase</keyword>
<dbReference type="GO" id="GO:0006396">
    <property type="term" value="P:RNA processing"/>
    <property type="evidence" value="ECO:0007669"/>
    <property type="project" value="InterPro"/>
</dbReference>
<proteinExistence type="predicted"/>
<evidence type="ECO:0000256" key="2">
    <source>
        <dbReference type="ARBA" id="ARBA00022679"/>
    </source>
</evidence>
<reference evidence="4 5" key="1">
    <citation type="journal article" date="2016" name="Nat. Commun.">
        <title>Thousands of microbial genomes shed light on interconnected biogeochemical processes in an aquifer system.</title>
        <authorList>
            <person name="Anantharaman K."/>
            <person name="Brown C.T."/>
            <person name="Hug L.A."/>
            <person name="Sharon I."/>
            <person name="Castelle C.J."/>
            <person name="Probst A.J."/>
            <person name="Thomas B.C."/>
            <person name="Singh A."/>
            <person name="Wilkins M.J."/>
            <person name="Karaoz U."/>
            <person name="Brodie E.L."/>
            <person name="Williams K.H."/>
            <person name="Hubbard S.S."/>
            <person name="Banfield J.F."/>
        </authorList>
    </citation>
    <scope>NUCLEOTIDE SEQUENCE [LARGE SCALE GENOMIC DNA]</scope>
</reference>
<sequence>MKTREISVILLNIRSSQNVGAIFRTADAAGASKLYLVGYTPAPVDRFGRKNTELIKASLGAEAYVAWEQRKEITELITELKKERVRIVAVEQSPTSLPYMGVRWGGGMAFIFGNEVEGIPKNVLTACDAVIEIPMRGKKESLNVSVAAGIVLFKVAEAFDS</sequence>
<accession>A0A1F6C3T5</accession>
<dbReference type="GO" id="GO:0005829">
    <property type="term" value="C:cytosol"/>
    <property type="evidence" value="ECO:0007669"/>
    <property type="project" value="TreeGrafter"/>
</dbReference>
<name>A0A1F6C3T5_9BACT</name>
<dbReference type="GO" id="GO:0003723">
    <property type="term" value="F:RNA binding"/>
    <property type="evidence" value="ECO:0007669"/>
    <property type="project" value="InterPro"/>
</dbReference>
<dbReference type="InterPro" id="IPR029028">
    <property type="entry name" value="Alpha/beta_knot_MTases"/>
</dbReference>
<evidence type="ECO:0000313" key="4">
    <source>
        <dbReference type="EMBL" id="OGG43840.1"/>
    </source>
</evidence>
<comment type="caution">
    <text evidence="4">The sequence shown here is derived from an EMBL/GenBank/DDBJ whole genome shotgun (WGS) entry which is preliminary data.</text>
</comment>
<protein>
    <recommendedName>
        <fullName evidence="3">tRNA/rRNA methyltransferase SpoU type domain-containing protein</fullName>
    </recommendedName>
</protein>
<feature type="domain" description="tRNA/rRNA methyltransferase SpoU type" evidence="3">
    <location>
        <begin position="6"/>
        <end position="153"/>
    </location>
</feature>
<dbReference type="Gene3D" id="3.40.1280.10">
    <property type="match status" value="1"/>
</dbReference>